<dbReference type="GO" id="GO:0000995">
    <property type="term" value="F:RNA polymerase III general transcription initiation factor activity"/>
    <property type="evidence" value="ECO:0007669"/>
    <property type="project" value="TreeGrafter"/>
</dbReference>
<keyword evidence="9" id="KW-0539">Nucleus</keyword>
<feature type="compositionally biased region" description="Acidic residues" evidence="11">
    <location>
        <begin position="825"/>
        <end position="839"/>
    </location>
</feature>
<keyword evidence="7" id="KW-0010">Activator</keyword>
<dbReference type="STRING" id="1745343.A0A2J6Q7P5"/>
<dbReference type="OrthoDB" id="511529at2759"/>
<feature type="region of interest" description="Disordered" evidence="11">
    <location>
        <begin position="592"/>
        <end position="625"/>
    </location>
</feature>
<feature type="compositionally biased region" description="Basic residues" evidence="11">
    <location>
        <begin position="353"/>
        <end position="362"/>
    </location>
</feature>
<dbReference type="CDD" id="cd20554">
    <property type="entry name" value="CYCLIN_TFIIIB90_rpt2"/>
    <property type="match status" value="1"/>
</dbReference>
<keyword evidence="8" id="KW-0804">Transcription</keyword>
<keyword evidence="6" id="KW-0805">Transcription regulation</keyword>
<keyword evidence="14" id="KW-1185">Reference proteome</keyword>
<evidence type="ECO:0000256" key="11">
    <source>
        <dbReference type="SAM" id="MobiDB-lite"/>
    </source>
</evidence>
<dbReference type="SMART" id="SM00385">
    <property type="entry name" value="CYCLIN"/>
    <property type="match status" value="2"/>
</dbReference>
<feature type="compositionally biased region" description="Polar residues" evidence="11">
    <location>
        <begin position="666"/>
        <end position="675"/>
    </location>
</feature>
<proteinExistence type="inferred from homology"/>
<dbReference type="GO" id="GO:0070897">
    <property type="term" value="P:transcription preinitiation complex assembly"/>
    <property type="evidence" value="ECO:0007669"/>
    <property type="project" value="InterPro"/>
</dbReference>
<name>A0A2J6Q7P5_9HELO</name>
<dbReference type="InterPro" id="IPR013763">
    <property type="entry name" value="Cyclin-like_dom"/>
</dbReference>
<keyword evidence="3" id="KW-0479">Metal-binding</keyword>
<dbReference type="Pfam" id="PF00382">
    <property type="entry name" value="TFIIB"/>
    <property type="match status" value="2"/>
</dbReference>
<evidence type="ECO:0000256" key="5">
    <source>
        <dbReference type="ARBA" id="ARBA00022833"/>
    </source>
</evidence>
<dbReference type="FunFam" id="1.10.472.10:FF:000002">
    <property type="entry name" value="Transcription factor IIIB 90 kDa subunit"/>
    <property type="match status" value="1"/>
</dbReference>
<accession>A0A2J6Q7P5</accession>
<dbReference type="GO" id="GO:0008270">
    <property type="term" value="F:zinc ion binding"/>
    <property type="evidence" value="ECO:0007669"/>
    <property type="project" value="UniProtKB-KW"/>
</dbReference>
<gene>
    <name evidence="13" type="ORF">NA56DRAFT_598639</name>
</gene>
<evidence type="ECO:0000256" key="4">
    <source>
        <dbReference type="ARBA" id="ARBA00022771"/>
    </source>
</evidence>
<feature type="region of interest" description="Disordered" evidence="11">
    <location>
        <begin position="337"/>
        <end position="405"/>
    </location>
</feature>
<dbReference type="Gene3D" id="1.10.472.10">
    <property type="entry name" value="Cyclin-like"/>
    <property type="match status" value="1"/>
</dbReference>
<dbReference type="Pfam" id="PF07741">
    <property type="entry name" value="BRF1"/>
    <property type="match status" value="1"/>
</dbReference>
<dbReference type="EMBL" id="KZ613478">
    <property type="protein sequence ID" value="PMD22296.1"/>
    <property type="molecule type" value="Genomic_DNA"/>
</dbReference>
<feature type="region of interest" description="Disordered" evidence="11">
    <location>
        <begin position="459"/>
        <end position="490"/>
    </location>
</feature>
<dbReference type="GO" id="GO:0005634">
    <property type="term" value="C:nucleus"/>
    <property type="evidence" value="ECO:0007669"/>
    <property type="project" value="UniProtKB-SubCell"/>
</dbReference>
<sequence>MAPGRPAKEVPPRKPNPLRNRKPINAPLPPIFQQRQAAAAAAAANAPPRPARRACPNKTCSAPDVVDGICHNCGTIVDDSNIVSEVQFGESSSGAAVVQGSFVSADQGGAKSMGPAFRRAGGMEDRESTIREGRRIMQSLAGQLGIPEPTINSAIQIFKLAANNNFIQGRRMDMVSAVCLYTAARKEKPCRVMLIDFADKLQVNVFKLGHTFKMLHRTVTLSADGIQPVLPEDLIWRFAQKLEFGALQNKVAEDAVRLVQRMSKDWMDQGRRPSGVCGACLILAARMNNFRRTITEVVYIVKVTTHTIQKRLEEFKVTPSSALTVDEFLNNEFLESAHDPPSFYEKTEDFQKNRKKRRRRKNHDGLNEEGENEENSGSNDEGNEERPNKRQRTTEPTPHHDQPVQSVELRRDADGFAIPPQPTQPNQSHDIPIDPDLVDAAIEDQSDAAFDRLVAEFGDEENADEDDDASSNGSAPKRRGRPRKEVHVPEAWAASEDQMETEMSEMVNDPNTIYHAASYAKAKRRAAAHMLLAEQENPSKNISMDVHIGTDEFADDPEVLNCMLAPEEVEKKEKLWVNANKDWLRKQQIKMWEKKQAENGPPKAKRNRKRKPRIGEGQLTAASSPAEAAINVMKERAFSKKINYAAIADIFKGIDKLKNGPALGSAGTSNVTSRAGSDFGDSAQSSSRASSLAPSVAESDVSTSSNILRMPRERYNRKKKTDSIPIVGPGAPSTSATTSTGRAQSPAETEGDDDDYIRPGPAPAAQAQTQDEPEDDDWRSQVRNAAQMGVDEEEEYPEDEEYYEDADDIEAGGIPDDVSARGFDDMDDDDDMGFGDDDE</sequence>
<keyword evidence="5" id="KW-0862">Zinc</keyword>
<dbReference type="InterPro" id="IPR036915">
    <property type="entry name" value="Cyclin-like_sf"/>
</dbReference>
<dbReference type="InterPro" id="IPR013150">
    <property type="entry name" value="TFIIB_cyclin"/>
</dbReference>
<dbReference type="GO" id="GO:0097550">
    <property type="term" value="C:transcription preinitiation complex"/>
    <property type="evidence" value="ECO:0007669"/>
    <property type="project" value="TreeGrafter"/>
</dbReference>
<comment type="similarity">
    <text evidence="2">Belongs to the TFIIB family.</text>
</comment>
<dbReference type="GO" id="GO:0017025">
    <property type="term" value="F:TBP-class protein binding"/>
    <property type="evidence" value="ECO:0007669"/>
    <property type="project" value="InterPro"/>
</dbReference>
<dbReference type="Gene3D" id="1.20.5.650">
    <property type="entry name" value="Single helix bin"/>
    <property type="match status" value="1"/>
</dbReference>
<comment type="subcellular location">
    <subcellularLocation>
        <location evidence="1">Nucleus</location>
    </subcellularLocation>
</comment>
<reference evidence="13 14" key="1">
    <citation type="submission" date="2016-05" db="EMBL/GenBank/DDBJ databases">
        <title>A degradative enzymes factory behind the ericoid mycorrhizal symbiosis.</title>
        <authorList>
            <consortium name="DOE Joint Genome Institute"/>
            <person name="Martino E."/>
            <person name="Morin E."/>
            <person name="Grelet G."/>
            <person name="Kuo A."/>
            <person name="Kohler A."/>
            <person name="Daghino S."/>
            <person name="Barry K."/>
            <person name="Choi C."/>
            <person name="Cichocki N."/>
            <person name="Clum A."/>
            <person name="Copeland A."/>
            <person name="Hainaut M."/>
            <person name="Haridas S."/>
            <person name="Labutti K."/>
            <person name="Lindquist E."/>
            <person name="Lipzen A."/>
            <person name="Khouja H.-R."/>
            <person name="Murat C."/>
            <person name="Ohm R."/>
            <person name="Olson A."/>
            <person name="Spatafora J."/>
            <person name="Veneault-Fourrey C."/>
            <person name="Henrissat B."/>
            <person name="Grigoriev I."/>
            <person name="Martin F."/>
            <person name="Perotto S."/>
        </authorList>
    </citation>
    <scope>NUCLEOTIDE SEQUENCE [LARGE SCALE GENOMIC DNA]</scope>
    <source>
        <strain evidence="13 14">UAMH 7357</strain>
    </source>
</reference>
<feature type="compositionally biased region" description="Basic and acidic residues" evidence="11">
    <location>
        <begin position="1"/>
        <end position="12"/>
    </location>
</feature>
<evidence type="ECO:0000256" key="1">
    <source>
        <dbReference type="ARBA" id="ARBA00004123"/>
    </source>
</evidence>
<keyword evidence="4" id="KW-0863">Zinc-finger</keyword>
<evidence type="ECO:0000313" key="14">
    <source>
        <dbReference type="Proteomes" id="UP000235672"/>
    </source>
</evidence>
<dbReference type="InterPro" id="IPR011665">
    <property type="entry name" value="BRF1_TBP-bd_dom"/>
</dbReference>
<feature type="compositionally biased region" description="Basic residues" evidence="11">
    <location>
        <begin position="603"/>
        <end position="612"/>
    </location>
</feature>
<feature type="compositionally biased region" description="Low complexity" evidence="11">
    <location>
        <begin position="728"/>
        <end position="741"/>
    </location>
</feature>
<evidence type="ECO:0000256" key="6">
    <source>
        <dbReference type="ARBA" id="ARBA00023015"/>
    </source>
</evidence>
<feature type="domain" description="Cyclin-like" evidence="12">
    <location>
        <begin position="135"/>
        <end position="217"/>
    </location>
</feature>
<feature type="region of interest" description="Disordered" evidence="11">
    <location>
        <begin position="1"/>
        <end position="27"/>
    </location>
</feature>
<dbReference type="GO" id="GO:0001006">
    <property type="term" value="F:RNA polymerase III type 3 promoter sequence-specific DNA binding"/>
    <property type="evidence" value="ECO:0007669"/>
    <property type="project" value="TreeGrafter"/>
</dbReference>
<evidence type="ECO:0000256" key="2">
    <source>
        <dbReference type="ARBA" id="ARBA00010857"/>
    </source>
</evidence>
<dbReference type="FunFam" id="1.10.472.10:FF:000007">
    <property type="entry name" value="Transcription factor IIIB 90 kDa subunit"/>
    <property type="match status" value="1"/>
</dbReference>
<feature type="domain" description="Cyclin-like" evidence="12">
    <location>
        <begin position="233"/>
        <end position="317"/>
    </location>
</feature>
<evidence type="ECO:0000313" key="13">
    <source>
        <dbReference type="EMBL" id="PMD22296.1"/>
    </source>
</evidence>
<dbReference type="Gene3D" id="1.10.472.170">
    <property type="match status" value="1"/>
</dbReference>
<dbReference type="PANTHER" id="PTHR11618">
    <property type="entry name" value="TRANSCRIPTION INITIATION FACTOR IIB-RELATED"/>
    <property type="match status" value="1"/>
</dbReference>
<dbReference type="SUPFAM" id="SSF47954">
    <property type="entry name" value="Cyclin-like"/>
    <property type="match status" value="2"/>
</dbReference>
<dbReference type="GO" id="GO:0000126">
    <property type="term" value="C:transcription factor TFIIIB complex"/>
    <property type="evidence" value="ECO:0007669"/>
    <property type="project" value="TreeGrafter"/>
</dbReference>
<dbReference type="GO" id="GO:0006384">
    <property type="term" value="P:transcription initiation at RNA polymerase III promoter"/>
    <property type="evidence" value="ECO:0007669"/>
    <property type="project" value="UniProtKB-ARBA"/>
</dbReference>
<evidence type="ECO:0000256" key="7">
    <source>
        <dbReference type="ARBA" id="ARBA00023159"/>
    </source>
</evidence>
<feature type="region of interest" description="Disordered" evidence="11">
    <location>
        <begin position="415"/>
        <end position="434"/>
    </location>
</feature>
<evidence type="ECO:0000259" key="12">
    <source>
        <dbReference type="SMART" id="SM00385"/>
    </source>
</evidence>
<feature type="compositionally biased region" description="Acidic residues" evidence="11">
    <location>
        <begin position="790"/>
        <end position="810"/>
    </location>
</feature>
<evidence type="ECO:0000256" key="9">
    <source>
        <dbReference type="ARBA" id="ARBA00023242"/>
    </source>
</evidence>
<protein>
    <recommendedName>
        <fullName evidence="10">B-related factor 1</fullName>
    </recommendedName>
</protein>
<feature type="region of interest" description="Disordered" evidence="11">
    <location>
        <begin position="661"/>
        <end position="839"/>
    </location>
</feature>
<feature type="compositionally biased region" description="Acidic residues" evidence="11">
    <location>
        <begin position="459"/>
        <end position="469"/>
    </location>
</feature>
<dbReference type="AlphaFoldDB" id="A0A2J6Q7P5"/>
<dbReference type="PANTHER" id="PTHR11618:SF4">
    <property type="entry name" value="TRANSCRIPTION FACTOR IIIB 90 KDA SUBUNIT"/>
    <property type="match status" value="1"/>
</dbReference>
<evidence type="ECO:0000256" key="3">
    <source>
        <dbReference type="ARBA" id="ARBA00022723"/>
    </source>
</evidence>
<feature type="compositionally biased region" description="Low complexity" evidence="11">
    <location>
        <begin position="682"/>
        <end position="697"/>
    </location>
</feature>
<evidence type="ECO:0000256" key="8">
    <source>
        <dbReference type="ARBA" id="ARBA00023163"/>
    </source>
</evidence>
<organism evidence="13 14">
    <name type="scientific">Hyaloscypha hepaticicola</name>
    <dbReference type="NCBI Taxonomy" id="2082293"/>
    <lineage>
        <taxon>Eukaryota</taxon>
        <taxon>Fungi</taxon>
        <taxon>Dikarya</taxon>
        <taxon>Ascomycota</taxon>
        <taxon>Pezizomycotina</taxon>
        <taxon>Leotiomycetes</taxon>
        <taxon>Helotiales</taxon>
        <taxon>Hyaloscyphaceae</taxon>
        <taxon>Hyaloscypha</taxon>
    </lineage>
</organism>
<evidence type="ECO:0000256" key="10">
    <source>
        <dbReference type="ARBA" id="ARBA00031009"/>
    </source>
</evidence>
<dbReference type="Proteomes" id="UP000235672">
    <property type="component" value="Unassembled WGS sequence"/>
</dbReference>
<dbReference type="InterPro" id="IPR000812">
    <property type="entry name" value="TFIIB"/>
</dbReference>